<dbReference type="InterPro" id="IPR043502">
    <property type="entry name" value="DNA/RNA_pol_sf"/>
</dbReference>
<organism evidence="1">
    <name type="scientific">Arsenophonus endosymbiont of Trialeurodes vaporariorum</name>
    <dbReference type="NCBI Taxonomy" id="235567"/>
    <lineage>
        <taxon>Bacteria</taxon>
        <taxon>Pseudomonadati</taxon>
        <taxon>Pseudomonadota</taxon>
        <taxon>Gammaproteobacteria</taxon>
        <taxon>Enterobacterales</taxon>
        <taxon>Morganellaceae</taxon>
        <taxon>Arsenophonus</taxon>
    </lineage>
</organism>
<dbReference type="EMBL" id="UFQR01000017">
    <property type="protein sequence ID" value="SSW96478.1"/>
    <property type="molecule type" value="Genomic_DNA"/>
</dbReference>
<proteinExistence type="predicted"/>
<reference evidence="1" key="1">
    <citation type="submission" date="2018-04" db="EMBL/GenBank/DDBJ databases">
        <authorList>
            <person name="Go L.Y."/>
            <person name="Mitchell J.A."/>
        </authorList>
    </citation>
    <scope>NUCLEOTIDE SEQUENCE</scope>
    <source>
        <strain evidence="1">ARTV</strain>
    </source>
</reference>
<protein>
    <submittedName>
        <fullName evidence="1">Uncharacterized protein</fullName>
    </submittedName>
</protein>
<name>A0A3B0M8I0_9GAMM</name>
<dbReference type="SUPFAM" id="SSF56672">
    <property type="entry name" value="DNA/RNA polymerases"/>
    <property type="match status" value="1"/>
</dbReference>
<sequence>MQTATQRDALLQHIVSTVGITLPDMQASTLQRRINDPDIPPALRELLSVRLQSCTTSTSKYKALLKSVSANGRLRGTKQFCGASRTGR</sequence>
<accession>A0A3B0M8I0</accession>
<evidence type="ECO:0000313" key="1">
    <source>
        <dbReference type="EMBL" id="SSW96478.1"/>
    </source>
</evidence>
<dbReference type="AlphaFoldDB" id="A0A3B0M8I0"/>
<gene>
    <name evidence="1" type="ORF">ARTV_2914</name>
</gene>